<evidence type="ECO:0008006" key="3">
    <source>
        <dbReference type="Google" id="ProtNLM"/>
    </source>
</evidence>
<comment type="caution">
    <text evidence="1">The sequence shown here is derived from an EMBL/GenBank/DDBJ whole genome shotgun (WGS) entry which is preliminary data.</text>
</comment>
<accession>A0A3M2ZKU0</accession>
<reference evidence="1 2" key="1">
    <citation type="submission" date="2018-08" db="EMBL/GenBank/DDBJ databases">
        <title>Recombination of ecologically and evolutionarily significant loci maintains genetic cohesion in the Pseudomonas syringae species complex.</title>
        <authorList>
            <person name="Dillon M."/>
            <person name="Thakur S."/>
            <person name="Almeida R.N.D."/>
            <person name="Weir B.S."/>
            <person name="Guttman D.S."/>
        </authorList>
    </citation>
    <scope>NUCLEOTIDE SEQUENCE [LARGE SCALE GENOMIC DNA]</scope>
    <source>
        <strain evidence="1 2">88_10</strain>
    </source>
</reference>
<dbReference type="Proteomes" id="UP000282378">
    <property type="component" value="Unassembled WGS sequence"/>
</dbReference>
<evidence type="ECO:0000313" key="2">
    <source>
        <dbReference type="Proteomes" id="UP000282378"/>
    </source>
</evidence>
<evidence type="ECO:0000313" key="1">
    <source>
        <dbReference type="EMBL" id="RML88869.1"/>
    </source>
</evidence>
<dbReference type="AlphaFoldDB" id="A0A3M2ZKU0"/>
<dbReference type="EMBL" id="RBNL01001510">
    <property type="protein sequence ID" value="RML88869.1"/>
    <property type="molecule type" value="Genomic_DNA"/>
</dbReference>
<protein>
    <recommendedName>
        <fullName evidence="3">PIN domain-containing protein</fullName>
    </recommendedName>
</protein>
<gene>
    <name evidence="1" type="ORF">APX70_04525</name>
</gene>
<name>A0A3M2ZKU0_PSEYM</name>
<proteinExistence type="predicted"/>
<organism evidence="1 2">
    <name type="scientific">Pseudomonas syringae pv. maculicola</name>
    <dbReference type="NCBI Taxonomy" id="59511"/>
    <lineage>
        <taxon>Bacteria</taxon>
        <taxon>Pseudomonadati</taxon>
        <taxon>Pseudomonadota</taxon>
        <taxon>Gammaproteobacteria</taxon>
        <taxon>Pseudomonadales</taxon>
        <taxon>Pseudomonadaceae</taxon>
        <taxon>Pseudomonas</taxon>
    </lineage>
</organism>
<sequence>MASSLKVDWLKPCLVTWEAFKSCSAFMEDRAMAIDPSRFHLINVTDTCSVWNVLSSSTLYRAALAAQCHFCVTEFVNYECLVKPRMSPTNASRELQRRLIDAREKGQFPVHACSLDDLQAMSRLENLRRLGKGELSSIAFAMSRGLAVMTDDQGARKLSAAAGSHPTQTTPHLHSWLIFHRKLDDADHSNVMTQHMSMEGCLAPHLADAYGLALQCARNAHPAESTQA</sequence>